<feature type="transmembrane region" description="Helical" evidence="1">
    <location>
        <begin position="70"/>
        <end position="93"/>
    </location>
</feature>
<dbReference type="AlphaFoldDB" id="A0AAW9AGY1"/>
<keyword evidence="1" id="KW-0812">Transmembrane</keyword>
<dbReference type="InterPro" id="IPR010718">
    <property type="entry name" value="DUF1294"/>
</dbReference>
<reference evidence="2 3" key="1">
    <citation type="submission" date="2023-06" db="EMBL/GenBank/DDBJ databases">
        <title>Sporosarcina sp. nov., isolated from Korean traditional fermented seafood 'Jeotgal'.</title>
        <authorList>
            <person name="Yang A.I."/>
            <person name="Shin N.-R."/>
        </authorList>
    </citation>
    <scope>NUCLEOTIDE SEQUENCE [LARGE SCALE GENOMIC DNA]</scope>
    <source>
        <strain evidence="2 3">KCTC43456</strain>
    </source>
</reference>
<evidence type="ECO:0000256" key="1">
    <source>
        <dbReference type="SAM" id="Phobius"/>
    </source>
</evidence>
<keyword evidence="1" id="KW-0472">Membrane</keyword>
<dbReference type="Pfam" id="PF06961">
    <property type="entry name" value="DUF1294"/>
    <property type="match status" value="1"/>
</dbReference>
<keyword evidence="3" id="KW-1185">Reference proteome</keyword>
<feature type="transmembrane region" description="Helical" evidence="1">
    <location>
        <begin position="6"/>
        <end position="23"/>
    </location>
</feature>
<protein>
    <submittedName>
        <fullName evidence="2">DUF1294 domain-containing protein</fullName>
    </submittedName>
</protein>
<evidence type="ECO:0000313" key="2">
    <source>
        <dbReference type="EMBL" id="MDW0118443.1"/>
    </source>
</evidence>
<sequence>MMQAVIISWIIFLSVWTFAAMGYDKRQAKRKGRRIPEKNLWLLAIFGGGIGAYIGMMVFNHKTRHTNFRIGFLVLAIIYISIIVYSLGIDLFGMDNRNL</sequence>
<feature type="transmembrane region" description="Helical" evidence="1">
    <location>
        <begin position="39"/>
        <end position="58"/>
    </location>
</feature>
<proteinExistence type="predicted"/>
<accession>A0AAW9AGY1</accession>
<evidence type="ECO:0000313" key="3">
    <source>
        <dbReference type="Proteomes" id="UP001271648"/>
    </source>
</evidence>
<comment type="caution">
    <text evidence="2">The sequence shown here is derived from an EMBL/GenBank/DDBJ whole genome shotgun (WGS) entry which is preliminary data.</text>
</comment>
<gene>
    <name evidence="2" type="ORF">QTL97_16050</name>
</gene>
<keyword evidence="1" id="KW-1133">Transmembrane helix</keyword>
<dbReference type="RefSeq" id="WP_283732416.1">
    <property type="nucleotide sequence ID" value="NZ_CP125968.1"/>
</dbReference>
<organism evidence="2 3">
    <name type="scientific">Sporosarcina thermotolerans</name>
    <dbReference type="NCBI Taxonomy" id="633404"/>
    <lineage>
        <taxon>Bacteria</taxon>
        <taxon>Bacillati</taxon>
        <taxon>Bacillota</taxon>
        <taxon>Bacilli</taxon>
        <taxon>Bacillales</taxon>
        <taxon>Caryophanaceae</taxon>
        <taxon>Sporosarcina</taxon>
    </lineage>
</organism>
<dbReference type="Proteomes" id="UP001271648">
    <property type="component" value="Unassembled WGS sequence"/>
</dbReference>
<dbReference type="EMBL" id="JAUBDJ010000013">
    <property type="protein sequence ID" value="MDW0118443.1"/>
    <property type="molecule type" value="Genomic_DNA"/>
</dbReference>
<name>A0AAW9AGY1_9BACL</name>